<dbReference type="Pfam" id="PF00264">
    <property type="entry name" value="Tyrosinase"/>
    <property type="match status" value="1"/>
</dbReference>
<evidence type="ECO:0000259" key="8">
    <source>
        <dbReference type="PROSITE" id="PS00498"/>
    </source>
</evidence>
<dbReference type="GO" id="GO:0004097">
    <property type="term" value="F:catechol oxidase activity"/>
    <property type="evidence" value="ECO:0007669"/>
    <property type="project" value="InterPro"/>
</dbReference>
<dbReference type="GO" id="GO:0046872">
    <property type="term" value="F:metal ion binding"/>
    <property type="evidence" value="ECO:0007669"/>
    <property type="project" value="UniProtKB-KW"/>
</dbReference>
<comment type="similarity">
    <text evidence="2">Belongs to the tyrosinase family.</text>
</comment>
<keyword evidence="4" id="KW-0883">Thioether bond</keyword>
<dbReference type="Pfam" id="PF12143">
    <property type="entry name" value="PPO1_KFDV"/>
    <property type="match status" value="1"/>
</dbReference>
<dbReference type="SUPFAM" id="SSF48056">
    <property type="entry name" value="Di-copper centre-containing domain"/>
    <property type="match status" value="1"/>
</dbReference>
<dbReference type="PROSITE" id="PS00498">
    <property type="entry name" value="TYROSINASE_2"/>
    <property type="match status" value="1"/>
</dbReference>
<dbReference type="InterPro" id="IPR050316">
    <property type="entry name" value="Tyrosinase/Hemocyanin"/>
</dbReference>
<organism evidence="9 10">
    <name type="scientific">Zea mays</name>
    <name type="common">Maize</name>
    <dbReference type="NCBI Taxonomy" id="4577"/>
    <lineage>
        <taxon>Eukaryota</taxon>
        <taxon>Viridiplantae</taxon>
        <taxon>Streptophyta</taxon>
        <taxon>Embryophyta</taxon>
        <taxon>Tracheophyta</taxon>
        <taxon>Spermatophyta</taxon>
        <taxon>Magnoliopsida</taxon>
        <taxon>Liliopsida</taxon>
        <taxon>Poales</taxon>
        <taxon>Poaceae</taxon>
        <taxon>PACMAD clade</taxon>
        <taxon>Panicoideae</taxon>
        <taxon>Andropogonodae</taxon>
        <taxon>Andropogoneae</taxon>
        <taxon>Tripsacinae</taxon>
        <taxon>Zea</taxon>
    </lineage>
</organism>
<dbReference type="AlphaFoldDB" id="A0A3L6G4A8"/>
<dbReference type="ExpressionAtlas" id="A0A3L6G4A8">
    <property type="expression patterns" value="baseline and differential"/>
</dbReference>
<dbReference type="PANTHER" id="PTHR11474">
    <property type="entry name" value="TYROSINASE FAMILY MEMBER"/>
    <property type="match status" value="1"/>
</dbReference>
<dbReference type="PANTHER" id="PTHR11474:SF86">
    <property type="entry name" value="TYROSINASE COPPER-BINDING DOMAIN-CONTAINING PROTEIN"/>
    <property type="match status" value="1"/>
</dbReference>
<evidence type="ECO:0000256" key="7">
    <source>
        <dbReference type="ARBA" id="ARBA00023157"/>
    </source>
</evidence>
<gene>
    <name evidence="9" type="primary">PPO_4</name>
    <name evidence="9" type="ORF">Zm00014a_033392</name>
</gene>
<proteinExistence type="inferred from homology"/>
<sequence length="614" mass="67138">MASACATSIPLVSAPSACPSKKTTVARFRRRTATCRASSGGGGGRGGENDGLLWLPRRDVMLNGLSSVAAGLAWYPGVASGADAVCTRADKVNEKTVQCTDPAGQLPCPLVSPTDPVDFKPESKVTRIRQPVHLLSREYQEKYKEAVAKMKALPEENPLSFAAQAAIHQAYCDAYYKYDPTAKDAPFDVHFSWIFAPWHRMYIYFYERALGQLIGDDTFALPFWNWDTPAGMVVPPLFKDSMGNPLYDPNRNPSNVDALVDLDYLNDRNAEPIPFKGPRDEKYKELVNKNLCTVYTQQIRSGKGAESFLGEKYCTDIGSSTSSMGSLERMAHTAVHVWVGKAGPTPSSEACSAATGGFPNHTKGGYSCNNDMGFLGSAGHDPLFYSHHSNVDRMWHIWSTRLGGGQGITEADWLDTSFVFYDDVKSPRKVRIRFRDVLDTRDLGYTYDAESDKDLPWLRCKISSLVPHGKDSPPRSSSARKAAAPVFPLALTKGQVVEVPAVPVPAKDPGKEQLLVIEGIEYDPQANNKFDVAINLPADKALQVGPQYKEYAGSFAVVPGSGAGKTRKVKLSLCITEVLFDIDADGDKTVDVVIVPRTNAKITLNARPTIKNRN</sequence>
<evidence type="ECO:0000313" key="9">
    <source>
        <dbReference type="EMBL" id="PWZ43422.1"/>
    </source>
</evidence>
<dbReference type="Gene3D" id="1.10.1280.10">
    <property type="entry name" value="Di-copper center containing domain from catechol oxidase"/>
    <property type="match status" value="1"/>
</dbReference>
<evidence type="ECO:0000256" key="6">
    <source>
        <dbReference type="ARBA" id="ARBA00023008"/>
    </source>
</evidence>
<dbReference type="Pfam" id="PF12142">
    <property type="entry name" value="PPO1_DWL"/>
    <property type="match status" value="1"/>
</dbReference>
<dbReference type="Proteomes" id="UP000251960">
    <property type="component" value="Chromosome 10"/>
</dbReference>
<name>A0A3L6G4A8_MAIZE</name>
<dbReference type="InterPro" id="IPR008922">
    <property type="entry name" value="Di-copper_centre_dom_sf"/>
</dbReference>
<evidence type="ECO:0000313" key="10">
    <source>
        <dbReference type="Proteomes" id="UP000251960"/>
    </source>
</evidence>
<dbReference type="PRINTS" id="PR00092">
    <property type="entry name" value="TYROSINASE"/>
</dbReference>
<accession>A0A3L6G4A8</accession>
<protein>
    <submittedName>
        <fullName evidence="9">Polyphenol oxidase, chloroplastic</fullName>
    </submittedName>
</protein>
<dbReference type="InterPro" id="IPR022740">
    <property type="entry name" value="Polyphenol_oxidase_C"/>
</dbReference>
<keyword evidence="5" id="KW-0560">Oxidoreductase</keyword>
<feature type="domain" description="Tyrosinase copper-binding" evidence="8">
    <location>
        <begin position="381"/>
        <end position="392"/>
    </location>
</feature>
<keyword evidence="7" id="KW-1015">Disulfide bond</keyword>
<evidence type="ECO:0000256" key="2">
    <source>
        <dbReference type="ARBA" id="ARBA00009928"/>
    </source>
</evidence>
<evidence type="ECO:0000256" key="3">
    <source>
        <dbReference type="ARBA" id="ARBA00022723"/>
    </source>
</evidence>
<evidence type="ECO:0000256" key="1">
    <source>
        <dbReference type="ARBA" id="ARBA00001973"/>
    </source>
</evidence>
<dbReference type="InterPro" id="IPR002227">
    <property type="entry name" value="Tyrosinase_Cu-bd"/>
</dbReference>
<dbReference type="InterPro" id="IPR022739">
    <property type="entry name" value="Polyphenol_oxidase_cen"/>
</dbReference>
<evidence type="ECO:0000256" key="5">
    <source>
        <dbReference type="ARBA" id="ARBA00023002"/>
    </source>
</evidence>
<evidence type="ECO:0000256" key="4">
    <source>
        <dbReference type="ARBA" id="ARBA00022784"/>
    </source>
</evidence>
<keyword evidence="6" id="KW-0186">Copper</keyword>
<reference evidence="9 10" key="1">
    <citation type="journal article" date="2018" name="Nat. Genet.">
        <title>Extensive intraspecific gene order and gene structural variations between Mo17 and other maize genomes.</title>
        <authorList>
            <person name="Sun S."/>
            <person name="Zhou Y."/>
            <person name="Chen J."/>
            <person name="Shi J."/>
            <person name="Zhao H."/>
            <person name="Zhao H."/>
            <person name="Song W."/>
            <person name="Zhang M."/>
            <person name="Cui Y."/>
            <person name="Dong X."/>
            <person name="Liu H."/>
            <person name="Ma X."/>
            <person name="Jiao Y."/>
            <person name="Wang B."/>
            <person name="Wei X."/>
            <person name="Stein J.C."/>
            <person name="Glaubitz J.C."/>
            <person name="Lu F."/>
            <person name="Yu G."/>
            <person name="Liang C."/>
            <person name="Fengler K."/>
            <person name="Li B."/>
            <person name="Rafalski A."/>
            <person name="Schnable P.S."/>
            <person name="Ware D.H."/>
            <person name="Buckler E.S."/>
            <person name="Lai J."/>
        </authorList>
    </citation>
    <scope>NUCLEOTIDE SEQUENCE [LARGE SCALE GENOMIC DNA]</scope>
    <source>
        <strain evidence="10">cv. Missouri 17</strain>
        <tissue evidence="9">Seedling</tissue>
    </source>
</reference>
<keyword evidence="3" id="KW-0479">Metal-binding</keyword>
<comment type="cofactor">
    <cofactor evidence="1">
        <name>Cu(2+)</name>
        <dbReference type="ChEBI" id="CHEBI:29036"/>
    </cofactor>
</comment>
<dbReference type="EMBL" id="NCVQ01000002">
    <property type="protein sequence ID" value="PWZ43422.1"/>
    <property type="molecule type" value="Genomic_DNA"/>
</dbReference>
<comment type="caution">
    <text evidence="9">The sequence shown here is derived from an EMBL/GenBank/DDBJ whole genome shotgun (WGS) entry which is preliminary data.</text>
</comment>